<evidence type="ECO:0000313" key="2">
    <source>
        <dbReference type="Proteomes" id="UP000821865"/>
    </source>
</evidence>
<keyword evidence="2" id="KW-1185">Reference proteome</keyword>
<proteinExistence type="predicted"/>
<dbReference type="EMBL" id="CM023473">
    <property type="protein sequence ID" value="KAH7954639.1"/>
    <property type="molecule type" value="Genomic_DNA"/>
</dbReference>
<protein>
    <submittedName>
        <fullName evidence="1">Uncharacterized protein</fullName>
    </submittedName>
</protein>
<name>A0ACB8CZU8_DERSI</name>
<sequence>MLWEAIQKTGLSLLTNPNEPSRTGNSFCCYTTPDLTPGHRTGKTSWKNMGENLGSDHFIIEIQIDRKIGVPVHKPKQATATDWDKFRNIRSTADLGEIGDIAEWTSTVVSHVKQATETVAGDDLPFRLGNKL</sequence>
<organism evidence="1 2">
    <name type="scientific">Dermacentor silvarum</name>
    <name type="common">Tick</name>
    <dbReference type="NCBI Taxonomy" id="543639"/>
    <lineage>
        <taxon>Eukaryota</taxon>
        <taxon>Metazoa</taxon>
        <taxon>Ecdysozoa</taxon>
        <taxon>Arthropoda</taxon>
        <taxon>Chelicerata</taxon>
        <taxon>Arachnida</taxon>
        <taxon>Acari</taxon>
        <taxon>Parasitiformes</taxon>
        <taxon>Ixodida</taxon>
        <taxon>Ixodoidea</taxon>
        <taxon>Ixodidae</taxon>
        <taxon>Rhipicephalinae</taxon>
        <taxon>Dermacentor</taxon>
    </lineage>
</organism>
<accession>A0ACB8CZU8</accession>
<evidence type="ECO:0000313" key="1">
    <source>
        <dbReference type="EMBL" id="KAH7954639.1"/>
    </source>
</evidence>
<dbReference type="Proteomes" id="UP000821865">
    <property type="component" value="Chromosome 4"/>
</dbReference>
<reference evidence="1" key="1">
    <citation type="submission" date="2020-05" db="EMBL/GenBank/DDBJ databases">
        <title>Large-scale comparative analyses of tick genomes elucidate their genetic diversity and vector capacities.</title>
        <authorList>
            <person name="Jia N."/>
            <person name="Wang J."/>
            <person name="Shi W."/>
            <person name="Du L."/>
            <person name="Sun Y."/>
            <person name="Zhan W."/>
            <person name="Jiang J."/>
            <person name="Wang Q."/>
            <person name="Zhang B."/>
            <person name="Ji P."/>
            <person name="Sakyi L.B."/>
            <person name="Cui X."/>
            <person name="Yuan T."/>
            <person name="Jiang B."/>
            <person name="Yang W."/>
            <person name="Lam T.T.-Y."/>
            <person name="Chang Q."/>
            <person name="Ding S."/>
            <person name="Wang X."/>
            <person name="Zhu J."/>
            <person name="Ruan X."/>
            <person name="Zhao L."/>
            <person name="Wei J."/>
            <person name="Que T."/>
            <person name="Du C."/>
            <person name="Cheng J."/>
            <person name="Dai P."/>
            <person name="Han X."/>
            <person name="Huang E."/>
            <person name="Gao Y."/>
            <person name="Liu J."/>
            <person name="Shao H."/>
            <person name="Ye R."/>
            <person name="Li L."/>
            <person name="Wei W."/>
            <person name="Wang X."/>
            <person name="Wang C."/>
            <person name="Yang T."/>
            <person name="Huo Q."/>
            <person name="Li W."/>
            <person name="Guo W."/>
            <person name="Chen H."/>
            <person name="Zhou L."/>
            <person name="Ni X."/>
            <person name="Tian J."/>
            <person name="Zhou Y."/>
            <person name="Sheng Y."/>
            <person name="Liu T."/>
            <person name="Pan Y."/>
            <person name="Xia L."/>
            <person name="Li J."/>
            <person name="Zhao F."/>
            <person name="Cao W."/>
        </authorList>
    </citation>
    <scope>NUCLEOTIDE SEQUENCE</scope>
    <source>
        <strain evidence="1">Dsil-2018</strain>
    </source>
</reference>
<comment type="caution">
    <text evidence="1">The sequence shown here is derived from an EMBL/GenBank/DDBJ whole genome shotgun (WGS) entry which is preliminary data.</text>
</comment>
<gene>
    <name evidence="1" type="ORF">HPB49_020437</name>
</gene>